<dbReference type="EMBL" id="GEDG01009495">
    <property type="protein sequence ID" value="JAP29054.1"/>
    <property type="molecule type" value="Transcribed_RNA"/>
</dbReference>
<evidence type="ECO:0000313" key="2">
    <source>
        <dbReference type="EMBL" id="JAP29054.1"/>
    </source>
</evidence>
<sequence length="132" mass="16211">MLMRKVEMETTTMRMEMKDLRRAKKSILMKEFMETIPTKAKEMPRKAMEKVRRMEMQKMKRMVVKKVMMMMVTMIMMMTMMKEIMMTMMVEKGRVKKKKTSWRTIQKMMTKRMKKKKLSNLQRRGRSEQMTT</sequence>
<dbReference type="AlphaFoldDB" id="A0A0V0I8U8"/>
<evidence type="ECO:0000256" key="1">
    <source>
        <dbReference type="SAM" id="MobiDB-lite"/>
    </source>
</evidence>
<feature type="region of interest" description="Disordered" evidence="1">
    <location>
        <begin position="109"/>
        <end position="132"/>
    </location>
</feature>
<name>A0A0V0I8U8_SOLCH</name>
<proteinExistence type="predicted"/>
<accession>A0A0V0I8U8</accession>
<organism evidence="2">
    <name type="scientific">Solanum chacoense</name>
    <name type="common">Chaco potato</name>
    <dbReference type="NCBI Taxonomy" id="4108"/>
    <lineage>
        <taxon>Eukaryota</taxon>
        <taxon>Viridiplantae</taxon>
        <taxon>Streptophyta</taxon>
        <taxon>Embryophyta</taxon>
        <taxon>Tracheophyta</taxon>
        <taxon>Spermatophyta</taxon>
        <taxon>Magnoliopsida</taxon>
        <taxon>eudicotyledons</taxon>
        <taxon>Gunneridae</taxon>
        <taxon>Pentapetalae</taxon>
        <taxon>asterids</taxon>
        <taxon>lamiids</taxon>
        <taxon>Solanales</taxon>
        <taxon>Solanaceae</taxon>
        <taxon>Solanoideae</taxon>
        <taxon>Solaneae</taxon>
        <taxon>Solanum</taxon>
    </lineage>
</organism>
<feature type="compositionally biased region" description="Basic residues" evidence="1">
    <location>
        <begin position="109"/>
        <end position="118"/>
    </location>
</feature>
<reference evidence="2" key="1">
    <citation type="submission" date="2015-12" db="EMBL/GenBank/DDBJ databases">
        <title>Gene expression during late stages of embryo sac development: a critical building block for successful pollen-pistil interactions.</title>
        <authorList>
            <person name="Liu Y."/>
            <person name="Joly V."/>
            <person name="Sabar M."/>
            <person name="Matton D.P."/>
        </authorList>
    </citation>
    <scope>NUCLEOTIDE SEQUENCE</scope>
</reference>
<protein>
    <submittedName>
        <fullName evidence="2">Putative ovule protein</fullName>
    </submittedName>
</protein>